<evidence type="ECO:0000313" key="2">
    <source>
        <dbReference type="EMBL" id="SFH44106.1"/>
    </source>
</evidence>
<dbReference type="RefSeq" id="WP_092844503.1">
    <property type="nucleotide sequence ID" value="NZ_FOPY01000004.1"/>
</dbReference>
<dbReference type="Gene3D" id="3.40.50.10610">
    <property type="entry name" value="ABC-type transport auxiliary lipoprotein component"/>
    <property type="match status" value="1"/>
</dbReference>
<dbReference type="EMBL" id="FOPY01000004">
    <property type="protein sequence ID" value="SFH44106.1"/>
    <property type="molecule type" value="Genomic_DNA"/>
</dbReference>
<dbReference type="PROSITE" id="PS51257">
    <property type="entry name" value="PROKAR_LIPOPROTEIN"/>
    <property type="match status" value="1"/>
</dbReference>
<dbReference type="STRING" id="442341.SAMN04487959_10485"/>
<gene>
    <name evidence="2" type="ORF">SAMN04487959_10485</name>
</gene>
<dbReference type="AlphaFoldDB" id="A0A1I3A2K6"/>
<organism evidence="2 3">
    <name type="scientific">Modicisalibacter xianhensis</name>
    <dbReference type="NCBI Taxonomy" id="442341"/>
    <lineage>
        <taxon>Bacteria</taxon>
        <taxon>Pseudomonadati</taxon>
        <taxon>Pseudomonadota</taxon>
        <taxon>Gammaproteobacteria</taxon>
        <taxon>Oceanospirillales</taxon>
        <taxon>Halomonadaceae</taxon>
        <taxon>Modicisalibacter</taxon>
    </lineage>
</organism>
<reference evidence="2 3" key="1">
    <citation type="submission" date="2016-10" db="EMBL/GenBank/DDBJ databases">
        <authorList>
            <person name="de Groot N.N."/>
        </authorList>
    </citation>
    <scope>NUCLEOTIDE SEQUENCE [LARGE SCALE GENOMIC DNA]</scope>
    <source>
        <strain evidence="2 3">CGMCC 1.6848</strain>
    </source>
</reference>
<dbReference type="Pfam" id="PF03886">
    <property type="entry name" value="ABC_trans_aux"/>
    <property type="match status" value="1"/>
</dbReference>
<feature type="domain" description="ABC-type transport auxiliary lipoprotein component" evidence="1">
    <location>
        <begin position="28"/>
        <end position="184"/>
    </location>
</feature>
<keyword evidence="3" id="KW-1185">Reference proteome</keyword>
<evidence type="ECO:0000259" key="1">
    <source>
        <dbReference type="Pfam" id="PF03886"/>
    </source>
</evidence>
<evidence type="ECO:0000313" key="3">
    <source>
        <dbReference type="Proteomes" id="UP000199040"/>
    </source>
</evidence>
<dbReference type="Proteomes" id="UP000199040">
    <property type="component" value="Unassembled WGS sequence"/>
</dbReference>
<proteinExistence type="predicted"/>
<accession>A0A1I3A2K6</accession>
<dbReference type="InterPro" id="IPR005586">
    <property type="entry name" value="ABC_trans_aux"/>
</dbReference>
<dbReference type="SUPFAM" id="SSF159594">
    <property type="entry name" value="XCC0632-like"/>
    <property type="match status" value="1"/>
</dbReference>
<name>A0A1I3A2K6_9GAMM</name>
<protein>
    <recommendedName>
        <fullName evidence="1">ABC-type transport auxiliary lipoprotein component domain-containing protein</fullName>
    </recommendedName>
</protein>
<sequence>MRVLSLCLLVIWLAGCATGGGGSSLERYTLPPGAYTADVTEPSPQRTLIIDGVQVANYLSGQGIVLQRNDVLLHQASSHLWAEDLGRQLHRGLRQRLAERLPDTRVLNGGNASDAWHLRVEVDEFQGRYDGMAVAGGRWQLRDADGDILAIEPFSASVPLDSDGYPALVRALGKSWDEVALDMAQRIRTL</sequence>